<reference evidence="2 3" key="1">
    <citation type="submission" date="2016-11" db="EMBL/GenBank/DDBJ databases">
        <authorList>
            <person name="Varghese N."/>
            <person name="Submissions S."/>
        </authorList>
    </citation>
    <scope>NUCLEOTIDE SEQUENCE [LARGE SCALE GENOMIC DNA]</scope>
    <source>
        <strain evidence="2 3">DSM 17919</strain>
    </source>
</reference>
<gene>
    <name evidence="1" type="ORF">AB2Z07_05910</name>
    <name evidence="2" type="ORF">SAMN05660830_00868</name>
</gene>
<accession>A0A8G2FH39</accession>
<comment type="caution">
    <text evidence="2">The sequence shown here is derived from an EMBL/GenBank/DDBJ whole genome shotgun (WGS) entry which is preliminary data.</text>
</comment>
<reference evidence="1 4" key="2">
    <citation type="submission" date="2024-07" db="EMBL/GenBank/DDBJ databases">
        <title>Active virus-host system and metabolic interactions in a Lokiarchaeon culture.</title>
        <authorList>
            <person name="Ponce Toledo R.I."/>
            <person name="Rodrigues Oliveira T."/>
            <person name="Schleper C."/>
        </authorList>
    </citation>
    <scope>NUCLEOTIDE SEQUENCE [LARGE SCALE GENOMIC DNA]</scope>
    <source>
        <strain evidence="1 4">B35</strain>
    </source>
</reference>
<protein>
    <submittedName>
        <fullName evidence="2">Uncharacterized protein</fullName>
    </submittedName>
</protein>
<dbReference type="AlphaFoldDB" id="A0A8G2FH39"/>
<evidence type="ECO:0000313" key="2">
    <source>
        <dbReference type="EMBL" id="SHI75114.1"/>
    </source>
</evidence>
<dbReference type="EMBL" id="FQZR01000002">
    <property type="protein sequence ID" value="SHI75114.1"/>
    <property type="molecule type" value="Genomic_DNA"/>
</dbReference>
<dbReference type="Proteomes" id="UP000184001">
    <property type="component" value="Unassembled WGS sequence"/>
</dbReference>
<sequence length="65" mass="7353">MNMDQFSDSITIEGEIFDFDPERSVALIPCENCGHLNQVDVTKEGDTYILSSFSCENCGHWNSFD</sequence>
<dbReference type="RefSeq" id="WP_020001990.1">
    <property type="nucleotide sequence ID" value="NZ_CP192217.1"/>
</dbReference>
<evidence type="ECO:0000313" key="3">
    <source>
        <dbReference type="Proteomes" id="UP000184001"/>
    </source>
</evidence>
<name>A0A8G2FH39_9BACT</name>
<evidence type="ECO:0000313" key="4">
    <source>
        <dbReference type="Proteomes" id="UP001568358"/>
    </source>
</evidence>
<organism evidence="2 3">
    <name type="scientific">Halodesulfovibrio aestuarii</name>
    <dbReference type="NCBI Taxonomy" id="126333"/>
    <lineage>
        <taxon>Bacteria</taxon>
        <taxon>Pseudomonadati</taxon>
        <taxon>Thermodesulfobacteriota</taxon>
        <taxon>Desulfovibrionia</taxon>
        <taxon>Desulfovibrionales</taxon>
        <taxon>Desulfovibrionaceae</taxon>
        <taxon>Halodesulfovibrio</taxon>
    </lineage>
</organism>
<evidence type="ECO:0000313" key="1">
    <source>
        <dbReference type="EMBL" id="MEZ6853067.1"/>
    </source>
</evidence>
<dbReference type="Proteomes" id="UP001568358">
    <property type="component" value="Unassembled WGS sequence"/>
</dbReference>
<dbReference type="EMBL" id="JBFSOO010000003">
    <property type="protein sequence ID" value="MEZ6853067.1"/>
    <property type="molecule type" value="Genomic_DNA"/>
</dbReference>
<proteinExistence type="predicted"/>
<keyword evidence="4" id="KW-1185">Reference proteome</keyword>